<protein>
    <recommendedName>
        <fullName evidence="1">Heterokaryon incompatibility domain-containing protein</fullName>
    </recommendedName>
</protein>
<sequence>MVSPYLWDYLIRMHLCKTPASQFGTEPGIAAQLGLQNPVHGIAVNHLPLAGCSTSTEDQEPYHAQQAEAAETGSDADAYFCAHAERISIAGSPTGNSDDVDGIFDGVVDGGADEAVVELVDMLFDKLFADRLATGVDSSNIGDLVVNELVFVDEFDILDNVVGTAVVDSVERVVEVDAGVGVRARVDEDELAVACLLTIGFDGDEGDGKTAFSLGRLGDIKQRSCLFCKFVLESMQDERIIHPQPIDHYNTHEVRVFRSGPKKFSIQPLPTYSKVLFEPDVKGFENLASSGRIDFEMVKKWLHTCDAGHMKCVPNEGPFNVDLSFFRCIDVDDMCITPVPIKSQYVALSYKWGECKPFLLLKPNKDDLFSKDGIRRNWDSIPKTIRDTIDFVRSVGCRYVWIDQLCLIQDDDDDRGTGINAMDLVYEQAYFTIVAGSGTDADSGLPGVGEGTRSSSRQVTTEVLPGISLVLRHTMEDIVSKSEYHHRGWIFQEYYLSRRKIIFIDDTIYFKCHEGSWQELEDGLPVRPDPTTEQGQALHKPSGDVYHLLGQLLNKYTTRELKMPTDYVFAMAGVCRRLSDYVQCNLLFGIPVPALDWFLLFYPNKNGLQRRDIFPSWAWYGQVYYNYGSGNVTKWVAASTWVTWYKREPSGEVAMIWDKAESHTSRTNELFGHLCDVSRIEPSTKPASEQINKKYTVLQFWTVSANFTLRKVGQEKGEKLMWPYGLYWTPTTYELLGRDGVHCGFVTLDNPASTSEDNRDAQFILLSLSAEKSQSAVGPNPTNQATVTGGRFFWVLMIEWENGVAERKGIGKIHRNILTSALDPGVSWREIVLA</sequence>
<feature type="domain" description="Heterokaryon incompatibility" evidence="1">
    <location>
        <begin position="345"/>
        <end position="493"/>
    </location>
</feature>
<gene>
    <name evidence="2" type="ORF">GQX73_g4151</name>
</gene>
<evidence type="ECO:0000313" key="3">
    <source>
        <dbReference type="Proteomes" id="UP000481858"/>
    </source>
</evidence>
<proteinExistence type="predicted"/>
<dbReference type="PANTHER" id="PTHR33112">
    <property type="entry name" value="DOMAIN PROTEIN, PUTATIVE-RELATED"/>
    <property type="match status" value="1"/>
</dbReference>
<dbReference type="PANTHER" id="PTHR33112:SF12">
    <property type="entry name" value="HETEROKARYON INCOMPATIBILITY DOMAIN-CONTAINING PROTEIN"/>
    <property type="match status" value="1"/>
</dbReference>
<dbReference type="InParanoid" id="A0A7C8ITF4"/>
<accession>A0A7C8ITF4</accession>
<dbReference type="OrthoDB" id="2975793at2759"/>
<name>A0A7C8ITF4_9PEZI</name>
<organism evidence="2 3">
    <name type="scientific">Xylaria multiplex</name>
    <dbReference type="NCBI Taxonomy" id="323545"/>
    <lineage>
        <taxon>Eukaryota</taxon>
        <taxon>Fungi</taxon>
        <taxon>Dikarya</taxon>
        <taxon>Ascomycota</taxon>
        <taxon>Pezizomycotina</taxon>
        <taxon>Sordariomycetes</taxon>
        <taxon>Xylariomycetidae</taxon>
        <taxon>Xylariales</taxon>
        <taxon>Xylariaceae</taxon>
        <taxon>Xylaria</taxon>
    </lineage>
</organism>
<dbReference type="AlphaFoldDB" id="A0A7C8ITF4"/>
<comment type="caution">
    <text evidence="2">The sequence shown here is derived from an EMBL/GenBank/DDBJ whole genome shotgun (WGS) entry which is preliminary data.</text>
</comment>
<reference evidence="2 3" key="1">
    <citation type="submission" date="2019-12" db="EMBL/GenBank/DDBJ databases">
        <title>Draft genome sequence of the ascomycete Xylaria multiplex DSM 110363.</title>
        <authorList>
            <person name="Buettner E."/>
            <person name="Kellner H."/>
        </authorList>
    </citation>
    <scope>NUCLEOTIDE SEQUENCE [LARGE SCALE GENOMIC DNA]</scope>
    <source>
        <strain evidence="2 3">DSM 110363</strain>
    </source>
</reference>
<dbReference type="InterPro" id="IPR010730">
    <property type="entry name" value="HET"/>
</dbReference>
<evidence type="ECO:0000259" key="1">
    <source>
        <dbReference type="Pfam" id="PF06985"/>
    </source>
</evidence>
<dbReference type="EMBL" id="WUBL01000036">
    <property type="protein sequence ID" value="KAF2969463.1"/>
    <property type="molecule type" value="Genomic_DNA"/>
</dbReference>
<keyword evidence="3" id="KW-1185">Reference proteome</keyword>
<evidence type="ECO:0000313" key="2">
    <source>
        <dbReference type="EMBL" id="KAF2969463.1"/>
    </source>
</evidence>
<dbReference type="Proteomes" id="UP000481858">
    <property type="component" value="Unassembled WGS sequence"/>
</dbReference>
<dbReference type="Pfam" id="PF06985">
    <property type="entry name" value="HET"/>
    <property type="match status" value="1"/>
</dbReference>